<evidence type="ECO:0000313" key="2">
    <source>
        <dbReference type="RefSeq" id="XP_016485614.1"/>
    </source>
</evidence>
<feature type="region of interest" description="Disordered" evidence="1">
    <location>
        <begin position="145"/>
        <end position="168"/>
    </location>
</feature>
<dbReference type="RefSeq" id="XP_016485614.1">
    <property type="nucleotide sequence ID" value="XM_016630128.1"/>
</dbReference>
<protein>
    <submittedName>
        <fullName evidence="2">Uncharacterized protein</fullName>
    </submittedName>
</protein>
<sequence length="168" mass="19362">MLSYSDMKSPYYDTLCKKYFHNEKLYQLLEMVPFLSSEVDAEPTSVHVPLSQDQSSMPSTQFDEVLLKEIVNALKKNLGSKIDTLLKLLDKPHERTIEREPSVPISKDAVDDQCDDIDVHVEDHYESDYRDAHLEDETDIGIEIGKESFETARKEDGVDYQDDEISKE</sequence>
<proteinExistence type="predicted"/>
<organism evidence="2">
    <name type="scientific">Nicotiana tabacum</name>
    <name type="common">Common tobacco</name>
    <dbReference type="NCBI Taxonomy" id="4097"/>
    <lineage>
        <taxon>Eukaryota</taxon>
        <taxon>Viridiplantae</taxon>
        <taxon>Streptophyta</taxon>
        <taxon>Embryophyta</taxon>
        <taxon>Tracheophyta</taxon>
        <taxon>Spermatophyta</taxon>
        <taxon>Magnoliopsida</taxon>
        <taxon>eudicotyledons</taxon>
        <taxon>Gunneridae</taxon>
        <taxon>Pentapetalae</taxon>
        <taxon>asterids</taxon>
        <taxon>lamiids</taxon>
        <taxon>Solanales</taxon>
        <taxon>Solanaceae</taxon>
        <taxon>Nicotianoideae</taxon>
        <taxon>Nicotianeae</taxon>
        <taxon>Nicotiana</taxon>
    </lineage>
</organism>
<dbReference type="PaxDb" id="4097-A0A1S4B9R3"/>
<evidence type="ECO:0000256" key="1">
    <source>
        <dbReference type="SAM" id="MobiDB-lite"/>
    </source>
</evidence>
<feature type="compositionally biased region" description="Basic and acidic residues" evidence="1">
    <location>
        <begin position="145"/>
        <end position="157"/>
    </location>
</feature>
<reference evidence="2" key="1">
    <citation type="submission" date="2025-08" db="UniProtKB">
        <authorList>
            <consortium name="RefSeq"/>
        </authorList>
    </citation>
    <scope>IDENTIFICATION</scope>
</reference>
<feature type="compositionally biased region" description="Acidic residues" evidence="1">
    <location>
        <begin position="158"/>
        <end position="168"/>
    </location>
</feature>
<dbReference type="OrthoDB" id="1241848at2759"/>
<gene>
    <name evidence="2" type="primary">LOC107806014</name>
</gene>
<accession>A0A1S4B9R3</accession>
<dbReference type="KEGG" id="nta:107806014"/>
<name>A0A1S4B9R3_TOBAC</name>
<dbReference type="AlphaFoldDB" id="A0A1S4B9R3"/>